<dbReference type="OrthoDB" id="6509975at2759"/>
<feature type="disulfide bond" evidence="5">
    <location>
        <begin position="301"/>
        <end position="314"/>
    </location>
</feature>
<feature type="transmembrane region" description="Helical" evidence="6">
    <location>
        <begin position="6"/>
        <end position="26"/>
    </location>
</feature>
<keyword evidence="6" id="KW-1133">Transmembrane helix</keyword>
<keyword evidence="3" id="KW-0325">Glycoprotein</keyword>
<evidence type="ECO:0000256" key="1">
    <source>
        <dbReference type="ARBA" id="ARBA00005375"/>
    </source>
</evidence>
<keyword evidence="6" id="KW-0812">Transmembrane</keyword>
<gene>
    <name evidence="7" type="ORF">BCR37DRAFT_384435</name>
</gene>
<feature type="disulfide bond" evidence="5">
    <location>
        <begin position="114"/>
        <end position="446"/>
    </location>
</feature>
<accession>A0A1Y2ESS1</accession>
<dbReference type="GO" id="GO:0003993">
    <property type="term" value="F:acid phosphatase activity"/>
    <property type="evidence" value="ECO:0007669"/>
    <property type="project" value="TreeGrafter"/>
</dbReference>
<dbReference type="STRING" id="56484.A0A1Y2ESS1"/>
<dbReference type="InterPro" id="IPR000560">
    <property type="entry name" value="His_Pase_clade-2"/>
</dbReference>
<organism evidence="7 8">
    <name type="scientific">Protomyces lactucae-debilis</name>
    <dbReference type="NCBI Taxonomy" id="2754530"/>
    <lineage>
        <taxon>Eukaryota</taxon>
        <taxon>Fungi</taxon>
        <taxon>Dikarya</taxon>
        <taxon>Ascomycota</taxon>
        <taxon>Taphrinomycotina</taxon>
        <taxon>Taphrinomycetes</taxon>
        <taxon>Taphrinales</taxon>
        <taxon>Protomycetaceae</taxon>
        <taxon>Protomyces</taxon>
    </lineage>
</organism>
<dbReference type="InterPro" id="IPR029033">
    <property type="entry name" value="His_PPase_superfam"/>
</dbReference>
<dbReference type="PIRSF" id="PIRSF000894">
    <property type="entry name" value="Acid_phosphatase"/>
    <property type="match status" value="1"/>
</dbReference>
<dbReference type="Gene3D" id="3.40.50.1240">
    <property type="entry name" value="Phosphoglycerate mutase-like"/>
    <property type="match status" value="1"/>
</dbReference>
<dbReference type="PANTHER" id="PTHR20963:SF42">
    <property type="entry name" value="PHOSPHOGLYCERATE MUTASE-LIKE PROTEIN"/>
    <property type="match status" value="1"/>
</dbReference>
<dbReference type="GeneID" id="63786828"/>
<comment type="similarity">
    <text evidence="1">Belongs to the histidine acid phosphatase family.</text>
</comment>
<keyword evidence="6" id="KW-0472">Membrane</keyword>
<dbReference type="EMBL" id="MCFI01000029">
    <property type="protein sequence ID" value="ORY74618.1"/>
    <property type="molecule type" value="Genomic_DNA"/>
</dbReference>
<dbReference type="InterPro" id="IPR016274">
    <property type="entry name" value="Histidine_acid_Pase_euk"/>
</dbReference>
<proteinExistence type="inferred from homology"/>
<feature type="active site" description="Nucleophile" evidence="4">
    <location>
        <position position="125"/>
    </location>
</feature>
<feature type="active site" description="Proton donor" evidence="4">
    <location>
        <position position="396"/>
    </location>
</feature>
<protein>
    <submittedName>
        <fullName evidence="7">Histidine phosphatase superfamily</fullName>
    </submittedName>
</protein>
<keyword evidence="5" id="KW-1015">Disulfide bond</keyword>
<evidence type="ECO:0000256" key="2">
    <source>
        <dbReference type="ARBA" id="ARBA00022801"/>
    </source>
</evidence>
<evidence type="ECO:0000313" key="7">
    <source>
        <dbReference type="EMBL" id="ORY74618.1"/>
    </source>
</evidence>
<keyword evidence="8" id="KW-1185">Reference proteome</keyword>
<dbReference type="InterPro" id="IPR033379">
    <property type="entry name" value="Acid_Pase_AS"/>
</dbReference>
<dbReference type="AlphaFoldDB" id="A0A1Y2ESS1"/>
<evidence type="ECO:0000313" key="8">
    <source>
        <dbReference type="Proteomes" id="UP000193685"/>
    </source>
</evidence>
<reference evidence="7 8" key="1">
    <citation type="submission" date="2016-07" db="EMBL/GenBank/DDBJ databases">
        <title>Pervasive Adenine N6-methylation of Active Genes in Fungi.</title>
        <authorList>
            <consortium name="DOE Joint Genome Institute"/>
            <person name="Mondo S.J."/>
            <person name="Dannebaum R.O."/>
            <person name="Kuo R.C."/>
            <person name="Labutti K."/>
            <person name="Haridas S."/>
            <person name="Kuo A."/>
            <person name="Salamov A."/>
            <person name="Ahrendt S.R."/>
            <person name="Lipzen A."/>
            <person name="Sullivan W."/>
            <person name="Andreopoulos W.B."/>
            <person name="Clum A."/>
            <person name="Lindquist E."/>
            <person name="Daum C."/>
            <person name="Ramamoorthy G.K."/>
            <person name="Gryganskyi A."/>
            <person name="Culley D."/>
            <person name="Magnuson J.K."/>
            <person name="James T.Y."/>
            <person name="O'Malley M.A."/>
            <person name="Stajich J.E."/>
            <person name="Spatafora J.W."/>
            <person name="Visel A."/>
            <person name="Grigoriev I.V."/>
        </authorList>
    </citation>
    <scope>NUCLEOTIDE SEQUENCE [LARGE SCALE GENOMIC DNA]</scope>
    <source>
        <strain evidence="7 8">12-1054</strain>
    </source>
</reference>
<evidence type="ECO:0000256" key="6">
    <source>
        <dbReference type="SAM" id="Phobius"/>
    </source>
</evidence>
<evidence type="ECO:0000256" key="5">
    <source>
        <dbReference type="PIRSR" id="PIRSR000894-2"/>
    </source>
</evidence>
<dbReference type="CDD" id="cd07061">
    <property type="entry name" value="HP_HAP_like"/>
    <property type="match status" value="1"/>
</dbReference>
<evidence type="ECO:0000256" key="3">
    <source>
        <dbReference type="ARBA" id="ARBA00023180"/>
    </source>
</evidence>
<dbReference type="PROSITE" id="PS00616">
    <property type="entry name" value="HIS_ACID_PHOSPHAT_1"/>
    <property type="match status" value="1"/>
</dbReference>
<dbReference type="Proteomes" id="UP000193685">
    <property type="component" value="Unassembled WGS sequence"/>
</dbReference>
<dbReference type="SUPFAM" id="SSF53254">
    <property type="entry name" value="Phosphoglycerate mutase-like"/>
    <property type="match status" value="1"/>
</dbReference>
<evidence type="ECO:0000256" key="4">
    <source>
        <dbReference type="PIRSR" id="PIRSR000894-1"/>
    </source>
</evidence>
<comment type="caution">
    <text evidence="7">The sequence shown here is derived from an EMBL/GenBank/DDBJ whole genome shotgun (WGS) entry which is preliminary data.</text>
</comment>
<dbReference type="RefSeq" id="XP_040722092.1">
    <property type="nucleotide sequence ID" value="XM_040870229.1"/>
</dbReference>
<sequence>MTWQSYAIAGASFTLVAYLLLINSLFQTPGSGVFRKADLFPIDIGYKGPTATGLPASLRQTSPKNGQMGPFVSRYKVEGQAENETIEHYWGSLSPYFVSDEGFGHEERALPDQCKIKQAQILSRHGSRYPTAGSWLKKDFAEKLKHAKFEASGPLAMLNDWQYTLGEAILVPIGKQQLYDSGVLAAMQYGNLLFASNKKLVFRTTSQARMTESALAFLEGAYGGGAWKDHVNLELIIEWPSFNNTLAPYYNCPKSVTDTTGTRNRRKWEEIYLANRTEYLSQYIKGIAWTLADTVALQTLCAYETNALGYSDFCELFTMQEFRDFDYGESIWFQQSTGFGAATGRAQGIGWVNEMLRRIEKSPLDLTTLSSENTTLDGSKVFFPIDQAIYVDFTHDSVIAAVLTALDFEQFSAWLPSTGPQDSNERWSTSRLTPFAARLVVELIECDDGEYIHFMLNGQTVSLKQDKYGKGRSEGDGWHRLASYLEGMSDRNKRADWQRACYEDSPVRERTDGEP</sequence>
<dbReference type="PANTHER" id="PTHR20963">
    <property type="entry name" value="MULTIPLE INOSITOL POLYPHOSPHATE PHOSPHATASE-RELATED"/>
    <property type="match status" value="1"/>
</dbReference>
<name>A0A1Y2ESS1_PROLT</name>
<keyword evidence="2" id="KW-0378">Hydrolase</keyword>
<dbReference type="Pfam" id="PF00328">
    <property type="entry name" value="His_Phos_2"/>
    <property type="match status" value="1"/>
</dbReference>
<dbReference type="OMA" id="YRDDGWC"/>